<dbReference type="KEGG" id="ter:Tery_0015"/>
<proteinExistence type="predicted"/>
<dbReference type="RefSeq" id="WP_011609944.1">
    <property type="nucleotide sequence ID" value="NC_008312.1"/>
</dbReference>
<dbReference type="Pfam" id="PF00805">
    <property type="entry name" value="Pentapeptide"/>
    <property type="match status" value="1"/>
</dbReference>
<dbReference type="HOGENOM" id="CLU_1524476_0_0_3"/>
<dbReference type="Gene3D" id="2.160.20.80">
    <property type="entry name" value="E3 ubiquitin-protein ligase SopA"/>
    <property type="match status" value="1"/>
</dbReference>
<accession>Q11AD4</accession>
<dbReference type="OrthoDB" id="422057at2"/>
<sequence length="176" mass="20202">MPLLELTLTQLWNKQTNAKLTHNIYEEIGGVKKSIANHAKEVYEQLNDEKRKKLEQIFIQLINLENLKAYTLRVKNYTNLGEDNWELITYLNSENISLVIINYNLRKILRDNGSNLSEPNLEEDKFNSAHAPKAQFQVADISKADLSNANLDGTNFSRAKLNEANFSKAYMPNVNC</sequence>
<feature type="domain" description="Novel STAND NTPase 1" evidence="2">
    <location>
        <begin position="1"/>
        <end position="93"/>
    </location>
</feature>
<dbReference type="InterPro" id="IPR049052">
    <property type="entry name" value="nSTAND1"/>
</dbReference>
<dbReference type="SUPFAM" id="SSF141571">
    <property type="entry name" value="Pentapeptide repeat-like"/>
    <property type="match status" value="1"/>
</dbReference>
<gene>
    <name evidence="3" type="ordered locus">Tery_0015</name>
</gene>
<dbReference type="STRING" id="203124.Tery_0015"/>
<feature type="coiled-coil region" evidence="1">
    <location>
        <begin position="36"/>
        <end position="67"/>
    </location>
</feature>
<dbReference type="eggNOG" id="COG1357">
    <property type="taxonomic scope" value="Bacteria"/>
</dbReference>
<dbReference type="AlphaFoldDB" id="Q11AD4"/>
<dbReference type="EMBL" id="CP000393">
    <property type="protein sequence ID" value="ABG49540.1"/>
    <property type="molecule type" value="Genomic_DNA"/>
</dbReference>
<dbReference type="Pfam" id="PF20703">
    <property type="entry name" value="nSTAND1"/>
    <property type="match status" value="1"/>
</dbReference>
<organism evidence="3">
    <name type="scientific">Trichodesmium erythraeum (strain IMS101)</name>
    <dbReference type="NCBI Taxonomy" id="203124"/>
    <lineage>
        <taxon>Bacteria</taxon>
        <taxon>Bacillati</taxon>
        <taxon>Cyanobacteriota</taxon>
        <taxon>Cyanophyceae</taxon>
        <taxon>Oscillatoriophycideae</taxon>
        <taxon>Oscillatoriales</taxon>
        <taxon>Microcoleaceae</taxon>
        <taxon>Trichodesmium</taxon>
    </lineage>
</organism>
<dbReference type="InterPro" id="IPR001646">
    <property type="entry name" value="5peptide_repeat"/>
</dbReference>
<keyword evidence="1" id="KW-0175">Coiled coil</keyword>
<protein>
    <submittedName>
        <fullName evidence="3">Pentapeptide repeat</fullName>
    </submittedName>
</protein>
<evidence type="ECO:0000313" key="3">
    <source>
        <dbReference type="EMBL" id="ABG49540.1"/>
    </source>
</evidence>
<name>Q11AD4_TRIEI</name>
<reference evidence="3" key="1">
    <citation type="submission" date="2006-06" db="EMBL/GenBank/DDBJ databases">
        <title>Complete sequence of Trichodesmium erythraeum IMS101.</title>
        <authorList>
            <consortium name="US DOE Joint Genome Institute"/>
            <person name="Copeland A."/>
            <person name="Lucas S."/>
            <person name="Lapidus A."/>
            <person name="Barry K."/>
            <person name="Detter J.C."/>
            <person name="Glavina del Rio T."/>
            <person name="Hammon N."/>
            <person name="Israni S."/>
            <person name="Dalin E."/>
            <person name="Tice H."/>
            <person name="Pitluck S."/>
            <person name="Kiss H."/>
            <person name="Munk A.C."/>
            <person name="Brettin T."/>
            <person name="Bruce D."/>
            <person name="Han C."/>
            <person name="Tapia R."/>
            <person name="Gilna P."/>
            <person name="Schmutz J."/>
            <person name="Larimer F."/>
            <person name="Land M."/>
            <person name="Hauser L."/>
            <person name="Kyrpides N."/>
            <person name="Kim E."/>
            <person name="Richardson P."/>
        </authorList>
    </citation>
    <scope>NUCLEOTIDE SEQUENCE [LARGE SCALE GENOMIC DNA]</scope>
    <source>
        <strain evidence="3">IMS101</strain>
    </source>
</reference>
<evidence type="ECO:0000256" key="1">
    <source>
        <dbReference type="SAM" id="Coils"/>
    </source>
</evidence>
<evidence type="ECO:0000259" key="2">
    <source>
        <dbReference type="Pfam" id="PF20703"/>
    </source>
</evidence>